<dbReference type="InterPro" id="IPR013249">
    <property type="entry name" value="RNA_pol_sigma70_r4_t2"/>
</dbReference>
<dbReference type="EMBL" id="JAABOO010000004">
    <property type="protein sequence ID" value="NER15434.1"/>
    <property type="molecule type" value="Genomic_DNA"/>
</dbReference>
<dbReference type="InterPro" id="IPR013325">
    <property type="entry name" value="RNA_pol_sigma_r2"/>
</dbReference>
<reference evidence="7 8" key="1">
    <citation type="submission" date="2020-01" db="EMBL/GenBank/DDBJ databases">
        <title>Leptobacterium flavescens.</title>
        <authorList>
            <person name="Wang G."/>
        </authorList>
    </citation>
    <scope>NUCLEOTIDE SEQUENCE [LARGE SCALE GENOMIC DNA]</scope>
    <source>
        <strain evidence="7 8">KCTC 22160</strain>
    </source>
</reference>
<dbReference type="Gene3D" id="1.10.1740.10">
    <property type="match status" value="1"/>
</dbReference>
<dbReference type="Proteomes" id="UP000468581">
    <property type="component" value="Unassembled WGS sequence"/>
</dbReference>
<dbReference type="InterPro" id="IPR013324">
    <property type="entry name" value="RNA_pol_sigma_r3/r4-like"/>
</dbReference>
<evidence type="ECO:0000259" key="5">
    <source>
        <dbReference type="Pfam" id="PF04542"/>
    </source>
</evidence>
<organism evidence="7 8">
    <name type="scientific">Leptobacterium flavescens</name>
    <dbReference type="NCBI Taxonomy" id="472055"/>
    <lineage>
        <taxon>Bacteria</taxon>
        <taxon>Pseudomonadati</taxon>
        <taxon>Bacteroidota</taxon>
        <taxon>Flavobacteriia</taxon>
        <taxon>Flavobacteriales</taxon>
        <taxon>Flavobacteriaceae</taxon>
        <taxon>Leptobacterium</taxon>
    </lineage>
</organism>
<keyword evidence="3" id="KW-0731">Sigma factor</keyword>
<proteinExistence type="inferred from homology"/>
<accession>A0A6P0UQ07</accession>
<dbReference type="InterPro" id="IPR039425">
    <property type="entry name" value="RNA_pol_sigma-70-like"/>
</dbReference>
<dbReference type="SUPFAM" id="SSF88659">
    <property type="entry name" value="Sigma3 and sigma4 domains of RNA polymerase sigma factors"/>
    <property type="match status" value="1"/>
</dbReference>
<dbReference type="AlphaFoldDB" id="A0A6P0UQ07"/>
<dbReference type="GO" id="GO:0006352">
    <property type="term" value="P:DNA-templated transcription initiation"/>
    <property type="evidence" value="ECO:0007669"/>
    <property type="project" value="InterPro"/>
</dbReference>
<evidence type="ECO:0000256" key="3">
    <source>
        <dbReference type="ARBA" id="ARBA00023082"/>
    </source>
</evidence>
<keyword evidence="2" id="KW-0805">Transcription regulation</keyword>
<dbReference type="PANTHER" id="PTHR43133">
    <property type="entry name" value="RNA POLYMERASE ECF-TYPE SIGMA FACTO"/>
    <property type="match status" value="1"/>
</dbReference>
<name>A0A6P0UQ07_9FLAO</name>
<feature type="domain" description="RNA polymerase sigma factor 70 region 4 type 2" evidence="6">
    <location>
        <begin position="97"/>
        <end position="147"/>
    </location>
</feature>
<comment type="caution">
    <text evidence="7">The sequence shown here is derived from an EMBL/GenBank/DDBJ whole genome shotgun (WGS) entry which is preliminary data.</text>
</comment>
<evidence type="ECO:0000259" key="6">
    <source>
        <dbReference type="Pfam" id="PF08281"/>
    </source>
</evidence>
<evidence type="ECO:0000256" key="4">
    <source>
        <dbReference type="ARBA" id="ARBA00023163"/>
    </source>
</evidence>
<dbReference type="InterPro" id="IPR007627">
    <property type="entry name" value="RNA_pol_sigma70_r2"/>
</dbReference>
<feature type="domain" description="RNA polymerase sigma-70 region 2" evidence="5">
    <location>
        <begin position="8"/>
        <end position="72"/>
    </location>
</feature>
<keyword evidence="8" id="KW-1185">Reference proteome</keyword>
<evidence type="ECO:0000313" key="7">
    <source>
        <dbReference type="EMBL" id="NER15434.1"/>
    </source>
</evidence>
<dbReference type="RefSeq" id="WP_163608708.1">
    <property type="nucleotide sequence ID" value="NZ_JAABOO010000004.1"/>
</dbReference>
<dbReference type="Pfam" id="PF04542">
    <property type="entry name" value="Sigma70_r2"/>
    <property type="match status" value="1"/>
</dbReference>
<dbReference type="PANTHER" id="PTHR43133:SF62">
    <property type="entry name" value="RNA POLYMERASE SIGMA FACTOR SIGZ"/>
    <property type="match status" value="1"/>
</dbReference>
<dbReference type="GO" id="GO:0016987">
    <property type="term" value="F:sigma factor activity"/>
    <property type="evidence" value="ECO:0007669"/>
    <property type="project" value="UniProtKB-KW"/>
</dbReference>
<comment type="similarity">
    <text evidence="1">Belongs to the sigma-70 factor family. ECF subfamily.</text>
</comment>
<evidence type="ECO:0000313" key="8">
    <source>
        <dbReference type="Proteomes" id="UP000468581"/>
    </source>
</evidence>
<dbReference type="InterPro" id="IPR014284">
    <property type="entry name" value="RNA_pol_sigma-70_dom"/>
</dbReference>
<dbReference type="Pfam" id="PF08281">
    <property type="entry name" value="Sigma70_r4_2"/>
    <property type="match status" value="1"/>
</dbReference>
<dbReference type="InterPro" id="IPR036388">
    <property type="entry name" value="WH-like_DNA-bd_sf"/>
</dbReference>
<dbReference type="GO" id="GO:0003677">
    <property type="term" value="F:DNA binding"/>
    <property type="evidence" value="ECO:0007669"/>
    <property type="project" value="InterPro"/>
</dbReference>
<dbReference type="SUPFAM" id="SSF88946">
    <property type="entry name" value="Sigma2 domain of RNA polymerase sigma factors"/>
    <property type="match status" value="1"/>
</dbReference>
<gene>
    <name evidence="7" type="ORF">GWK08_18415</name>
</gene>
<evidence type="ECO:0000256" key="2">
    <source>
        <dbReference type="ARBA" id="ARBA00023015"/>
    </source>
</evidence>
<dbReference type="Gene3D" id="1.10.10.10">
    <property type="entry name" value="Winged helix-like DNA-binding domain superfamily/Winged helix DNA-binding domain"/>
    <property type="match status" value="1"/>
</dbReference>
<dbReference type="NCBIfam" id="TIGR02937">
    <property type="entry name" value="sigma70-ECF"/>
    <property type="match status" value="1"/>
</dbReference>
<protein>
    <submittedName>
        <fullName evidence="7">Sigma-70 family RNA polymerase sigma factor</fullName>
    </submittedName>
</protein>
<evidence type="ECO:0000256" key="1">
    <source>
        <dbReference type="ARBA" id="ARBA00010641"/>
    </source>
</evidence>
<sequence>MTTSAIWDSYADDVRRFILSRVGNESQADDLLQDVFTKIHLKADQLRDDSRMKSWIFTIARNTVYDFLKKNRFEEELPQELPDEVTEEKNTHTEKDCLPGIIRSLPKKYRDLLFLSDIKGIKQTALAEQFDLPLPTVKSRIQRARKMISQSYMDCCDYKLNAEGKLVGEIKEKENCKMCNH</sequence>
<keyword evidence="4" id="KW-0804">Transcription</keyword>